<gene>
    <name evidence="2" type="ORF">HA46_02190</name>
</gene>
<dbReference type="PANTHER" id="PTHR30199:SF0">
    <property type="entry name" value="INNER MEMBRANE PROTEIN YDCO"/>
    <property type="match status" value="1"/>
</dbReference>
<feature type="transmembrane region" description="Helical" evidence="1">
    <location>
        <begin position="148"/>
        <end position="165"/>
    </location>
</feature>
<dbReference type="InterPro" id="IPR004711">
    <property type="entry name" value="Benzoate_Transporter"/>
</dbReference>
<dbReference type="EMBL" id="MLJJ01000003">
    <property type="protein sequence ID" value="ORN02974.1"/>
    <property type="molecule type" value="Genomic_DNA"/>
</dbReference>
<evidence type="ECO:0000256" key="1">
    <source>
        <dbReference type="SAM" id="Phobius"/>
    </source>
</evidence>
<feature type="transmembrane region" description="Helical" evidence="1">
    <location>
        <begin position="123"/>
        <end position="141"/>
    </location>
</feature>
<keyword evidence="1" id="KW-0472">Membrane</keyword>
<organism evidence="2 3">
    <name type="scientific">Pantoea septica</name>
    <dbReference type="NCBI Taxonomy" id="472695"/>
    <lineage>
        <taxon>Bacteria</taxon>
        <taxon>Pseudomonadati</taxon>
        <taxon>Pseudomonadota</taxon>
        <taxon>Gammaproteobacteria</taxon>
        <taxon>Enterobacterales</taxon>
        <taxon>Erwiniaceae</taxon>
        <taxon>Pantoea</taxon>
    </lineage>
</organism>
<feature type="transmembrane region" description="Helical" evidence="1">
    <location>
        <begin position="171"/>
        <end position="191"/>
    </location>
</feature>
<accession>A0ABX3UW90</accession>
<dbReference type="Proteomes" id="UP000193785">
    <property type="component" value="Unassembled WGS sequence"/>
</dbReference>
<dbReference type="Pfam" id="PF03594">
    <property type="entry name" value="BenE"/>
    <property type="match status" value="1"/>
</dbReference>
<dbReference type="RefSeq" id="WP_084882045.1">
    <property type="nucleotide sequence ID" value="NZ_MLJJ01000003.1"/>
</dbReference>
<feature type="transmembrane region" description="Helical" evidence="1">
    <location>
        <begin position="357"/>
        <end position="386"/>
    </location>
</feature>
<keyword evidence="3" id="KW-1185">Reference proteome</keyword>
<dbReference type="PANTHER" id="PTHR30199">
    <property type="entry name" value="MFS FAMILY TRANSPORTER, PREDICTED SUBSTRATE BENZOATE"/>
    <property type="match status" value="1"/>
</dbReference>
<sequence>MQSITARSAFSFPMLVSGFVAVLVGYSSSAAIIFQAAQAAGASSKMIGGWLSMLGIAMGLCSLGLSLWTRMPILCAWSTPGAALLATSLHGLSINEAIGVFIFANALIALSGVTGLFARLMNVIPPALASAMLAGILLRFGLEAFTGLQSDIALCGAMLLSWLLARRWLARYAILAALAVGVAVALARHAIHFPAQMASFALPQGIMPHFSLTALLGVGLPFFLVTMASQNAPGIATLQAHGYRPPVSALMSWTGLATLLLSPFGGFSVCIAAITAAICMGDEVDADPRRRWMAAALAGLFYLLAGLSGALIAALFVALPSPLIATLAGLALLSTFSASLTRALAEPDTRDTAAITFLITASGLSLFGIGAAFWGLVGGLAAHAVLTRRGA</sequence>
<feature type="transmembrane region" description="Helical" evidence="1">
    <location>
        <begin position="292"/>
        <end position="317"/>
    </location>
</feature>
<keyword evidence="1" id="KW-0812">Transmembrane</keyword>
<evidence type="ECO:0000313" key="3">
    <source>
        <dbReference type="Proteomes" id="UP000193785"/>
    </source>
</evidence>
<feature type="transmembrane region" description="Helical" evidence="1">
    <location>
        <begin position="97"/>
        <end position="117"/>
    </location>
</feature>
<feature type="transmembrane region" description="Helical" evidence="1">
    <location>
        <begin position="250"/>
        <end position="280"/>
    </location>
</feature>
<feature type="transmembrane region" description="Helical" evidence="1">
    <location>
        <begin position="323"/>
        <end position="345"/>
    </location>
</feature>
<keyword evidence="1" id="KW-1133">Transmembrane helix</keyword>
<dbReference type="NCBIfam" id="TIGR00843">
    <property type="entry name" value="benE"/>
    <property type="match status" value="1"/>
</dbReference>
<proteinExistence type="predicted"/>
<comment type="caution">
    <text evidence="2">The sequence shown here is derived from an EMBL/GenBank/DDBJ whole genome shotgun (WGS) entry which is preliminary data.</text>
</comment>
<feature type="transmembrane region" description="Helical" evidence="1">
    <location>
        <begin position="212"/>
        <end position="230"/>
    </location>
</feature>
<evidence type="ECO:0000313" key="2">
    <source>
        <dbReference type="EMBL" id="ORN02974.1"/>
    </source>
</evidence>
<name>A0ABX3UW90_9GAMM</name>
<protein>
    <submittedName>
        <fullName evidence="2">Uncharacterized protein</fullName>
    </submittedName>
</protein>
<feature type="transmembrane region" description="Helical" evidence="1">
    <location>
        <begin position="12"/>
        <end position="34"/>
    </location>
</feature>
<feature type="transmembrane region" description="Helical" evidence="1">
    <location>
        <begin position="46"/>
        <end position="65"/>
    </location>
</feature>
<reference evidence="2 3" key="1">
    <citation type="journal article" date="2017" name="Antonie Van Leeuwenhoek">
        <title>Phylogenomic resolution of the bacterial genus Pantoea and its relationship with Erwinia and Tatumella.</title>
        <authorList>
            <person name="Palmer M."/>
            <person name="Steenkamp E.T."/>
            <person name="Coetzee M.P."/>
            <person name="Chan W.Y."/>
            <person name="van Zyl E."/>
            <person name="De Maayer P."/>
            <person name="Coutinho T.A."/>
            <person name="Blom J."/>
            <person name="Smits T.H."/>
            <person name="Duffy B."/>
            <person name="Venter S.N."/>
        </authorList>
    </citation>
    <scope>NUCLEOTIDE SEQUENCE [LARGE SCALE GENOMIC DNA]</scope>
    <source>
        <strain evidence="2 3">LMG 5345</strain>
    </source>
</reference>